<reference evidence="2" key="1">
    <citation type="submission" date="2020-11" db="EMBL/GenBank/DDBJ databases">
        <authorList>
            <person name="Tran Van P."/>
        </authorList>
    </citation>
    <scope>NUCLEOTIDE SEQUENCE</scope>
</reference>
<feature type="region of interest" description="Disordered" evidence="1">
    <location>
        <begin position="1"/>
        <end position="31"/>
    </location>
</feature>
<feature type="compositionally biased region" description="Polar residues" evidence="1">
    <location>
        <begin position="7"/>
        <end position="16"/>
    </location>
</feature>
<sequence length="293" mass="31279">MAGGSADVSSSRNAAESHQLRGEAAADRRTGSPLAVWTASVPSPGSPSIHIFPDDHVHQHSNGHAASMSADAAATKCGSGTAAAGGATAAAATPAAAAYQRIKDIFHTGRHIIVTNLPQDVTEQDVSGCPKVCLFVLMFFREDEKVRGERMQFICPSSAHLCHPGSVLNSVVYLLKSRGAARPSAVPLDEPPRPVFRARLRRSLPHTYHPASRQKGDNKNRTRENGGVYVYGNRGTAVSDFYGRGGGDGPTRLVHVQGMIHKLQETPRPFLVDKARNVCFSVQLNCSKMLGLP</sequence>
<evidence type="ECO:0000313" key="3">
    <source>
        <dbReference type="Proteomes" id="UP000678499"/>
    </source>
</evidence>
<name>A0A7R9BFT0_9CRUS</name>
<feature type="region of interest" description="Disordered" evidence="1">
    <location>
        <begin position="206"/>
        <end position="229"/>
    </location>
</feature>
<dbReference type="AlphaFoldDB" id="A0A7R9BFT0"/>
<dbReference type="EMBL" id="CAJPEX010000141">
    <property type="protein sequence ID" value="CAG0913694.1"/>
    <property type="molecule type" value="Genomic_DNA"/>
</dbReference>
<feature type="compositionally biased region" description="Basic and acidic residues" evidence="1">
    <location>
        <begin position="214"/>
        <end position="224"/>
    </location>
</feature>
<organism evidence="2">
    <name type="scientific">Notodromas monacha</name>
    <dbReference type="NCBI Taxonomy" id="399045"/>
    <lineage>
        <taxon>Eukaryota</taxon>
        <taxon>Metazoa</taxon>
        <taxon>Ecdysozoa</taxon>
        <taxon>Arthropoda</taxon>
        <taxon>Crustacea</taxon>
        <taxon>Oligostraca</taxon>
        <taxon>Ostracoda</taxon>
        <taxon>Podocopa</taxon>
        <taxon>Podocopida</taxon>
        <taxon>Cypridocopina</taxon>
        <taxon>Cypridoidea</taxon>
        <taxon>Cyprididae</taxon>
        <taxon>Notodromas</taxon>
    </lineage>
</organism>
<accession>A0A7R9BFT0</accession>
<gene>
    <name evidence="2" type="ORF">NMOB1V02_LOCUS1423</name>
</gene>
<keyword evidence="3" id="KW-1185">Reference proteome</keyword>
<dbReference type="EMBL" id="OA882178">
    <property type="protein sequence ID" value="CAD7273542.1"/>
    <property type="molecule type" value="Genomic_DNA"/>
</dbReference>
<evidence type="ECO:0000256" key="1">
    <source>
        <dbReference type="SAM" id="MobiDB-lite"/>
    </source>
</evidence>
<dbReference type="Proteomes" id="UP000678499">
    <property type="component" value="Unassembled WGS sequence"/>
</dbReference>
<evidence type="ECO:0000313" key="2">
    <source>
        <dbReference type="EMBL" id="CAD7273542.1"/>
    </source>
</evidence>
<proteinExistence type="predicted"/>
<feature type="compositionally biased region" description="Basic and acidic residues" evidence="1">
    <location>
        <begin position="18"/>
        <end position="30"/>
    </location>
</feature>
<protein>
    <submittedName>
        <fullName evidence="2">Uncharacterized protein</fullName>
    </submittedName>
</protein>